<protein>
    <submittedName>
        <fullName evidence="1">Uncharacterized protein</fullName>
    </submittedName>
</protein>
<reference evidence="1 2" key="1">
    <citation type="journal article" date="2012" name="BMC Genomics">
        <title>Comparative genomics of bacteria in the genus Providencia isolated from wild Drosophila melanogaster.</title>
        <authorList>
            <person name="Galac M.R."/>
            <person name="Lazzaro B.P."/>
        </authorList>
    </citation>
    <scope>NUCLEOTIDE SEQUENCE [LARGE SCALE GENOMIC DNA]</scope>
    <source>
        <strain evidence="1 2">DSM 19968</strain>
    </source>
</reference>
<dbReference type="EMBL" id="AKKL01000001">
    <property type="protein sequence ID" value="EKT65559.1"/>
    <property type="molecule type" value="Genomic_DNA"/>
</dbReference>
<accession>K8WY16</accession>
<name>K8WY16_9GAMM</name>
<evidence type="ECO:0000313" key="1">
    <source>
        <dbReference type="EMBL" id="EKT65559.1"/>
    </source>
</evidence>
<gene>
    <name evidence="1" type="ORF">OOA_00175</name>
</gene>
<dbReference type="AlphaFoldDB" id="K8WY16"/>
<dbReference type="Proteomes" id="UP000009336">
    <property type="component" value="Unassembled WGS sequence"/>
</dbReference>
<dbReference type="HOGENOM" id="CLU_2827708_0_0_6"/>
<proteinExistence type="predicted"/>
<dbReference type="PATRIC" id="fig|1141662.3.peg.35"/>
<dbReference type="STRING" id="1141662.OOA_00175"/>
<organism evidence="1 2">
    <name type="scientific">Providencia burhodogranariea DSM 19968</name>
    <dbReference type="NCBI Taxonomy" id="1141662"/>
    <lineage>
        <taxon>Bacteria</taxon>
        <taxon>Pseudomonadati</taxon>
        <taxon>Pseudomonadota</taxon>
        <taxon>Gammaproteobacteria</taxon>
        <taxon>Enterobacterales</taxon>
        <taxon>Morganellaceae</taxon>
        <taxon>Providencia</taxon>
    </lineage>
</organism>
<evidence type="ECO:0000313" key="2">
    <source>
        <dbReference type="Proteomes" id="UP000009336"/>
    </source>
</evidence>
<keyword evidence="2" id="KW-1185">Reference proteome</keyword>
<sequence>MTLSGIENNKLVTFELDEIRHLTLLPKSSKTFPIELRNSNIQSIEYWLIDDQGKFFNQKKKLVIDY</sequence>
<comment type="caution">
    <text evidence="1">The sequence shown here is derived from an EMBL/GenBank/DDBJ whole genome shotgun (WGS) entry which is preliminary data.</text>
</comment>